<evidence type="ECO:0000313" key="4">
    <source>
        <dbReference type="EMBL" id="HEH35815.1"/>
    </source>
</evidence>
<protein>
    <submittedName>
        <fullName evidence="4">Phosphocholine cytidylyltransferase family protein</fullName>
    </submittedName>
</protein>
<gene>
    <name evidence="4" type="ORF">ENP88_06720</name>
</gene>
<dbReference type="CDD" id="cd02523">
    <property type="entry name" value="PC_cytidylyltransferase"/>
    <property type="match status" value="1"/>
</dbReference>
<keyword evidence="2 4" id="KW-0548">Nucleotidyltransferase</keyword>
<dbReference type="InterPro" id="IPR025877">
    <property type="entry name" value="MobA-like_NTP_Trfase"/>
</dbReference>
<reference evidence="4" key="1">
    <citation type="journal article" date="2020" name="mSystems">
        <title>Genome- and Community-Level Interaction Insights into Carbon Utilization and Element Cycling Functions of Hydrothermarchaeota in Hydrothermal Sediment.</title>
        <authorList>
            <person name="Zhou Z."/>
            <person name="Liu Y."/>
            <person name="Xu W."/>
            <person name="Pan J."/>
            <person name="Luo Z.H."/>
            <person name="Li M."/>
        </authorList>
    </citation>
    <scope>NUCLEOTIDE SEQUENCE [LARGE SCALE GENOMIC DNA]</scope>
    <source>
        <strain evidence="4">SpSt-26</strain>
    </source>
</reference>
<keyword evidence="1 4" id="KW-0808">Transferase</keyword>
<dbReference type="InterPro" id="IPR029044">
    <property type="entry name" value="Nucleotide-diphossugar_trans"/>
</dbReference>
<name>A0A7J2TJR8_ARCFL</name>
<evidence type="ECO:0000259" key="3">
    <source>
        <dbReference type="Pfam" id="PF12804"/>
    </source>
</evidence>
<dbReference type="Pfam" id="PF12804">
    <property type="entry name" value="NTP_transf_3"/>
    <property type="match status" value="1"/>
</dbReference>
<dbReference type="Gene3D" id="3.90.550.10">
    <property type="entry name" value="Spore Coat Polysaccharide Biosynthesis Protein SpsA, Chain A"/>
    <property type="match status" value="1"/>
</dbReference>
<evidence type="ECO:0000256" key="2">
    <source>
        <dbReference type="ARBA" id="ARBA00022695"/>
    </source>
</evidence>
<dbReference type="EMBL" id="DSLA01000103">
    <property type="protein sequence ID" value="HEH35815.1"/>
    <property type="molecule type" value="Genomic_DNA"/>
</dbReference>
<evidence type="ECO:0000256" key="1">
    <source>
        <dbReference type="ARBA" id="ARBA00022679"/>
    </source>
</evidence>
<feature type="domain" description="MobA-like NTP transferase" evidence="3">
    <location>
        <begin position="3"/>
        <end position="117"/>
    </location>
</feature>
<proteinExistence type="predicted"/>
<dbReference type="GO" id="GO:0016779">
    <property type="term" value="F:nucleotidyltransferase activity"/>
    <property type="evidence" value="ECO:0007669"/>
    <property type="project" value="UniProtKB-KW"/>
</dbReference>
<organism evidence="4">
    <name type="scientific">Archaeoglobus fulgidus</name>
    <dbReference type="NCBI Taxonomy" id="2234"/>
    <lineage>
        <taxon>Archaea</taxon>
        <taxon>Methanobacteriati</taxon>
        <taxon>Methanobacteriota</taxon>
        <taxon>Archaeoglobi</taxon>
        <taxon>Archaeoglobales</taxon>
        <taxon>Archaeoglobaceae</taxon>
        <taxon>Archaeoglobus</taxon>
    </lineage>
</organism>
<dbReference type="PANTHER" id="PTHR43584">
    <property type="entry name" value="NUCLEOTIDYL TRANSFERASE"/>
    <property type="match status" value="1"/>
</dbReference>
<comment type="caution">
    <text evidence="4">The sequence shown here is derived from an EMBL/GenBank/DDBJ whole genome shotgun (WGS) entry which is preliminary data.</text>
</comment>
<dbReference type="PANTHER" id="PTHR43584:SF8">
    <property type="entry name" value="N-ACETYLMURAMATE ALPHA-1-PHOSPHATE URIDYLYLTRANSFERASE"/>
    <property type="match status" value="1"/>
</dbReference>
<accession>A0A7J2TJR8</accession>
<sequence length="242" mass="27817">MQAVILAAGMGNRLGNYTADNPKCMLKVGRKTIIEHIIEVLSSKGVKKFIVVTGYKGRKLREFLQRKFDFDFTFVHNHVYRETNNIYSFYLGIKDISDDMYLLNSDVFFHPQIFENLHLSAGDFLLVVDDFKRLGEEEMKVITEGSRILEISKRIPPERANGEYIGITKISKRVLGVLKDTTEEVMEEKGAGVFYEDAFQRMIDSGYEIHYVSTNGLPWVEVDFPHEILIAKRLAKNLSKSH</sequence>
<dbReference type="AlphaFoldDB" id="A0A7J2TJR8"/>
<dbReference type="InterPro" id="IPR050065">
    <property type="entry name" value="GlmU-like"/>
</dbReference>
<dbReference type="SUPFAM" id="SSF53448">
    <property type="entry name" value="Nucleotide-diphospho-sugar transferases"/>
    <property type="match status" value="1"/>
</dbReference>